<evidence type="ECO:0000256" key="1">
    <source>
        <dbReference type="ARBA" id="ARBA00004196"/>
    </source>
</evidence>
<proteinExistence type="inferred from homology"/>
<dbReference type="GO" id="GO:0016020">
    <property type="term" value="C:membrane"/>
    <property type="evidence" value="ECO:0007669"/>
    <property type="project" value="InterPro"/>
</dbReference>
<dbReference type="GO" id="GO:0030313">
    <property type="term" value="C:cell envelope"/>
    <property type="evidence" value="ECO:0007669"/>
    <property type="project" value="UniProtKB-SubCell"/>
</dbReference>
<dbReference type="SMART" id="SM00079">
    <property type="entry name" value="PBPe"/>
    <property type="match status" value="1"/>
</dbReference>
<dbReference type="PANTHER" id="PTHR35936">
    <property type="entry name" value="MEMBRANE-BOUND LYTIC MUREIN TRANSGLYCOSYLASE F"/>
    <property type="match status" value="1"/>
</dbReference>
<feature type="chain" id="PRO_5020399301" evidence="5">
    <location>
        <begin position="30"/>
        <end position="264"/>
    </location>
</feature>
<dbReference type="SMART" id="SM00062">
    <property type="entry name" value="PBPb"/>
    <property type="match status" value="1"/>
</dbReference>
<evidence type="ECO:0000256" key="3">
    <source>
        <dbReference type="ARBA" id="ARBA00022729"/>
    </source>
</evidence>
<keyword evidence="3 5" id="KW-0732">Signal</keyword>
<dbReference type="Gene3D" id="3.40.190.10">
    <property type="entry name" value="Periplasmic binding protein-like II"/>
    <property type="match status" value="2"/>
</dbReference>
<keyword evidence="9" id="KW-1185">Reference proteome</keyword>
<evidence type="ECO:0000256" key="4">
    <source>
        <dbReference type="RuleBase" id="RU003744"/>
    </source>
</evidence>
<evidence type="ECO:0000256" key="2">
    <source>
        <dbReference type="ARBA" id="ARBA00010333"/>
    </source>
</evidence>
<evidence type="ECO:0000259" key="7">
    <source>
        <dbReference type="SMART" id="SM00079"/>
    </source>
</evidence>
<sequence length="264" mass="29783">MVVMYKRKFFNILSSLAMLAILFSYSAMANSDVIQFATEASYPPFESLNSDKHFVGFDIDLVKALCEQMKAHCVFTDQPFDSLLASIEFGRYDAAISAIDITPSREKRVAFTHPYLLNGAVFVVPKGEYDAYSQLFSKVIAVQNGTAEQQYLLDRYVRHGSIIVPYTSYQMALNDLAKNKIDSVFVDEAVAALWLKKHPKYTMLDPITNKDYFGAGFAIAVGKNNIKLKQRLNDALSAIRKNGTYQKIYQKYFPDHPSDVSSDN</sequence>
<reference evidence="8 9" key="1">
    <citation type="submission" date="2019-03" db="EMBL/GenBank/DDBJ databases">
        <title>Genomic Encyclopedia of Type Strains, Phase IV (KMG-IV): sequencing the most valuable type-strain genomes for metagenomic binning, comparative biology and taxonomic classification.</title>
        <authorList>
            <person name="Goeker M."/>
        </authorList>
    </citation>
    <scope>NUCLEOTIDE SEQUENCE [LARGE SCALE GENOMIC DNA]</scope>
    <source>
        <strain evidence="8 9">DSM 18577</strain>
    </source>
</reference>
<dbReference type="SUPFAM" id="SSF53850">
    <property type="entry name" value="Periplasmic binding protein-like II"/>
    <property type="match status" value="1"/>
</dbReference>
<dbReference type="PROSITE" id="PS01039">
    <property type="entry name" value="SBP_BACTERIAL_3"/>
    <property type="match status" value="1"/>
</dbReference>
<feature type="signal peptide" evidence="5">
    <location>
        <begin position="1"/>
        <end position="29"/>
    </location>
</feature>
<evidence type="ECO:0000313" key="8">
    <source>
        <dbReference type="EMBL" id="TCK57991.1"/>
    </source>
</evidence>
<dbReference type="InterPro" id="IPR001320">
    <property type="entry name" value="Iontro_rcpt_C"/>
</dbReference>
<protein>
    <submittedName>
        <fullName evidence="8">Arginine transport system substrate-binding protein</fullName>
    </submittedName>
</protein>
<comment type="caution">
    <text evidence="8">The sequence shown here is derived from an EMBL/GenBank/DDBJ whole genome shotgun (WGS) entry which is preliminary data.</text>
</comment>
<dbReference type="Proteomes" id="UP000295565">
    <property type="component" value="Unassembled WGS sequence"/>
</dbReference>
<evidence type="ECO:0000313" key="9">
    <source>
        <dbReference type="Proteomes" id="UP000295565"/>
    </source>
</evidence>
<evidence type="ECO:0000256" key="5">
    <source>
        <dbReference type="SAM" id="SignalP"/>
    </source>
</evidence>
<comment type="subcellular location">
    <subcellularLocation>
        <location evidence="1">Cell envelope</location>
    </subcellularLocation>
</comment>
<organism evidence="8 9">
    <name type="scientific">Celerinatantimonas diazotrophica</name>
    <dbReference type="NCBI Taxonomy" id="412034"/>
    <lineage>
        <taxon>Bacteria</taxon>
        <taxon>Pseudomonadati</taxon>
        <taxon>Pseudomonadota</taxon>
        <taxon>Gammaproteobacteria</taxon>
        <taxon>Celerinatantimonadaceae</taxon>
        <taxon>Celerinatantimonas</taxon>
    </lineage>
</organism>
<comment type="similarity">
    <text evidence="2 4">Belongs to the bacterial solute-binding protein 3 family.</text>
</comment>
<evidence type="ECO:0000259" key="6">
    <source>
        <dbReference type="SMART" id="SM00062"/>
    </source>
</evidence>
<accession>A0A4V6NED2</accession>
<dbReference type="PANTHER" id="PTHR35936:SF20">
    <property type="entry name" value="ABC TRANSPORTER ARGININE-BINDING PROTEIN 2-RELATED"/>
    <property type="match status" value="1"/>
</dbReference>
<gene>
    <name evidence="8" type="ORF">EV690_1695</name>
</gene>
<name>A0A4V6NED2_9GAMM</name>
<dbReference type="InterPro" id="IPR018313">
    <property type="entry name" value="SBP_3_CS"/>
</dbReference>
<feature type="domain" description="Solute-binding protein family 3/N-terminal" evidence="6">
    <location>
        <begin position="33"/>
        <end position="256"/>
    </location>
</feature>
<dbReference type="Pfam" id="PF00497">
    <property type="entry name" value="SBP_bac_3"/>
    <property type="match status" value="1"/>
</dbReference>
<dbReference type="GO" id="GO:0015276">
    <property type="term" value="F:ligand-gated monoatomic ion channel activity"/>
    <property type="evidence" value="ECO:0007669"/>
    <property type="project" value="InterPro"/>
</dbReference>
<dbReference type="InterPro" id="IPR001638">
    <property type="entry name" value="Solute-binding_3/MltF_N"/>
</dbReference>
<dbReference type="AlphaFoldDB" id="A0A4V6NED2"/>
<dbReference type="EMBL" id="SMGD01000012">
    <property type="protein sequence ID" value="TCK57991.1"/>
    <property type="molecule type" value="Genomic_DNA"/>
</dbReference>
<feature type="domain" description="Ionotropic glutamate receptor C-terminal" evidence="7">
    <location>
        <begin position="33"/>
        <end position="255"/>
    </location>
</feature>